<reference evidence="1" key="1">
    <citation type="submission" date="2021-04" db="EMBL/GenBank/DDBJ databases">
        <title>Pseudonocardia sp. nov., isolated from sandy soil of mangrove forest.</title>
        <authorList>
            <person name="Zan Z."/>
            <person name="Huang R."/>
            <person name="Liu W."/>
        </authorList>
    </citation>
    <scope>NUCLEOTIDE SEQUENCE</scope>
    <source>
        <strain evidence="1">S2-4</strain>
    </source>
</reference>
<sequence>MHARFQTTRTEPPPDLAGRVEELVDLIGTHPGFAGAWLLPAITAGAGGLLTLWRTREDAELASERTAAVSGPRPVALDGDAIYRVAADMAGTAAEREPAVAQLVHFDAPRTDDWSAAMLRAGRERIWPAVRDVPGAVRSLSLVGDGNAHLVVNLAATVEAVDAAQRLITTTALLPWEDPAALTGPDRIDLHRVAAHRAAAPSRA</sequence>
<accession>A0ABT1AC52</accession>
<keyword evidence="2" id="KW-1185">Reference proteome</keyword>
<evidence type="ECO:0000313" key="2">
    <source>
        <dbReference type="Proteomes" id="UP001165283"/>
    </source>
</evidence>
<dbReference type="RefSeq" id="WP_252446097.1">
    <property type="nucleotide sequence ID" value="NZ_JAGSOV010000086.1"/>
</dbReference>
<evidence type="ECO:0000313" key="1">
    <source>
        <dbReference type="EMBL" id="MCO1660568.1"/>
    </source>
</evidence>
<comment type="caution">
    <text evidence="1">The sequence shown here is derived from an EMBL/GenBank/DDBJ whole genome shotgun (WGS) entry which is preliminary data.</text>
</comment>
<evidence type="ECO:0008006" key="3">
    <source>
        <dbReference type="Google" id="ProtNLM"/>
    </source>
</evidence>
<dbReference type="Proteomes" id="UP001165283">
    <property type="component" value="Unassembled WGS sequence"/>
</dbReference>
<protein>
    <recommendedName>
        <fullName evidence="3">Type III secretion system (T3SS) SseB-like protein</fullName>
    </recommendedName>
</protein>
<name>A0ABT1AC52_9PSEU</name>
<gene>
    <name evidence="1" type="ORF">KDL28_36510</name>
</gene>
<organism evidence="1 2">
    <name type="scientific">Pseudonocardia humida</name>
    <dbReference type="NCBI Taxonomy" id="2800819"/>
    <lineage>
        <taxon>Bacteria</taxon>
        <taxon>Bacillati</taxon>
        <taxon>Actinomycetota</taxon>
        <taxon>Actinomycetes</taxon>
        <taxon>Pseudonocardiales</taxon>
        <taxon>Pseudonocardiaceae</taxon>
        <taxon>Pseudonocardia</taxon>
    </lineage>
</organism>
<dbReference type="EMBL" id="JAGSOV010000086">
    <property type="protein sequence ID" value="MCO1660568.1"/>
    <property type="molecule type" value="Genomic_DNA"/>
</dbReference>
<proteinExistence type="predicted"/>